<dbReference type="InterPro" id="IPR010982">
    <property type="entry name" value="Lambda_DNA-bd_dom_sf"/>
</dbReference>
<feature type="domain" description="HTH lacI-type" evidence="4">
    <location>
        <begin position="8"/>
        <end position="62"/>
    </location>
</feature>
<evidence type="ECO:0000256" key="1">
    <source>
        <dbReference type="ARBA" id="ARBA00023015"/>
    </source>
</evidence>
<evidence type="ECO:0000313" key="5">
    <source>
        <dbReference type="EMBL" id="CCO44361.1"/>
    </source>
</evidence>
<dbReference type="SMART" id="SM00354">
    <property type="entry name" value="HTH_LACI"/>
    <property type="match status" value="1"/>
</dbReference>
<name>A0AAV2VIK8_9VIBR</name>
<evidence type="ECO:0000256" key="2">
    <source>
        <dbReference type="ARBA" id="ARBA00023125"/>
    </source>
</evidence>
<dbReference type="SUPFAM" id="SSF47413">
    <property type="entry name" value="lambda repressor-like DNA-binding domains"/>
    <property type="match status" value="1"/>
</dbReference>
<keyword evidence="2" id="KW-0238">DNA-binding</keyword>
<dbReference type="RefSeq" id="WP_022610239.1">
    <property type="nucleotide sequence ID" value="NZ_LK391965.1"/>
</dbReference>
<dbReference type="GO" id="GO:0003700">
    <property type="term" value="F:DNA-binding transcription factor activity"/>
    <property type="evidence" value="ECO:0007669"/>
    <property type="project" value="TreeGrafter"/>
</dbReference>
<dbReference type="InterPro" id="IPR046335">
    <property type="entry name" value="LacI/GalR-like_sensor"/>
</dbReference>
<dbReference type="CDD" id="cd01392">
    <property type="entry name" value="HTH_LacI"/>
    <property type="match status" value="1"/>
</dbReference>
<dbReference type="GO" id="GO:0000976">
    <property type="term" value="F:transcription cis-regulatory region binding"/>
    <property type="evidence" value="ECO:0007669"/>
    <property type="project" value="TreeGrafter"/>
</dbReference>
<organism evidence="5 6">
    <name type="scientific">Vibrio nigripulchritudo SOn1</name>
    <dbReference type="NCBI Taxonomy" id="1238450"/>
    <lineage>
        <taxon>Bacteria</taxon>
        <taxon>Pseudomonadati</taxon>
        <taxon>Pseudomonadota</taxon>
        <taxon>Gammaproteobacteria</taxon>
        <taxon>Vibrionales</taxon>
        <taxon>Vibrionaceae</taxon>
        <taxon>Vibrio</taxon>
    </lineage>
</organism>
<proteinExistence type="predicted"/>
<dbReference type="SUPFAM" id="SSF53822">
    <property type="entry name" value="Periplasmic binding protein-like I"/>
    <property type="match status" value="1"/>
</dbReference>
<comment type="caution">
    <text evidence="5">The sequence shown here is derived from an EMBL/GenBank/DDBJ whole genome shotgun (WGS) entry which is preliminary data.</text>
</comment>
<dbReference type="Pfam" id="PF13377">
    <property type="entry name" value="Peripla_BP_3"/>
    <property type="match status" value="1"/>
</dbReference>
<dbReference type="Proteomes" id="UP000018211">
    <property type="component" value="Unassembled WGS sequence"/>
</dbReference>
<dbReference type="Gene3D" id="1.10.260.40">
    <property type="entry name" value="lambda repressor-like DNA-binding domains"/>
    <property type="match status" value="1"/>
</dbReference>
<gene>
    <name evidence="5" type="ORF">VIBNISOn1_1090075</name>
</gene>
<dbReference type="InterPro" id="IPR000843">
    <property type="entry name" value="HTH_LacI"/>
</dbReference>
<dbReference type="AlphaFoldDB" id="A0AAV2VIK8"/>
<dbReference type="PANTHER" id="PTHR30146:SF109">
    <property type="entry name" value="HTH-TYPE TRANSCRIPTIONAL REGULATOR GALS"/>
    <property type="match status" value="1"/>
</dbReference>
<evidence type="ECO:0000259" key="4">
    <source>
        <dbReference type="PROSITE" id="PS50932"/>
    </source>
</evidence>
<dbReference type="InterPro" id="IPR028082">
    <property type="entry name" value="Peripla_BP_I"/>
</dbReference>
<evidence type="ECO:0000313" key="6">
    <source>
        <dbReference type="Proteomes" id="UP000018211"/>
    </source>
</evidence>
<evidence type="ECO:0000256" key="3">
    <source>
        <dbReference type="ARBA" id="ARBA00023163"/>
    </source>
</evidence>
<dbReference type="PANTHER" id="PTHR30146">
    <property type="entry name" value="LACI-RELATED TRANSCRIPTIONAL REPRESSOR"/>
    <property type="match status" value="1"/>
</dbReference>
<dbReference type="PROSITE" id="PS50932">
    <property type="entry name" value="HTH_LACI_2"/>
    <property type="match status" value="1"/>
</dbReference>
<protein>
    <submittedName>
        <fullName evidence="5">Transcriptional regulator, LacI family</fullName>
    </submittedName>
</protein>
<dbReference type="PROSITE" id="PS00356">
    <property type="entry name" value="HTH_LACI_1"/>
    <property type="match status" value="1"/>
</dbReference>
<dbReference type="CDD" id="cd06267">
    <property type="entry name" value="PBP1_LacI_sugar_binding-like"/>
    <property type="match status" value="1"/>
</dbReference>
<keyword evidence="3" id="KW-0804">Transcription</keyword>
<dbReference type="EMBL" id="CAOF01000012">
    <property type="protein sequence ID" value="CCO44361.1"/>
    <property type="molecule type" value="Genomic_DNA"/>
</dbReference>
<keyword evidence="1" id="KW-0805">Transcription regulation</keyword>
<dbReference type="Gene3D" id="3.40.50.2300">
    <property type="match status" value="2"/>
</dbReference>
<accession>A0AAV2VIK8</accession>
<reference evidence="5 6" key="1">
    <citation type="journal article" date="2013" name="ISME J.">
        <title>Comparative genomics of pathogenic lineages of Vibrio nigripulchritudo identifies virulence-associated traits.</title>
        <authorList>
            <person name="Goudenege D."/>
            <person name="Labreuche Y."/>
            <person name="Krin E."/>
            <person name="Ansquer D."/>
            <person name="Mangenot S."/>
            <person name="Calteau A."/>
            <person name="Medigue C."/>
            <person name="Mazel D."/>
            <person name="Polz M.F."/>
            <person name="Le Roux F."/>
        </authorList>
    </citation>
    <scope>NUCLEOTIDE SEQUENCE [LARGE SCALE GENOMIC DNA]</scope>
    <source>
        <strain evidence="5 6">SOn1</strain>
    </source>
</reference>
<dbReference type="Pfam" id="PF00356">
    <property type="entry name" value="LacI"/>
    <property type="match status" value="1"/>
</dbReference>
<sequence>MPPSKKRPSIYDVAKMASVSPATVSKVLHGVTTVKKANVERINNAIEVLGYRPDPMASDMRREKRRIIGVVVPELAGEFFSNLVANLERYVEKRGYTMVAMSSNECESREQHLIERLEDWRVAGIVLAPVTSEQGMGSVMLEKSDIDAVLIDRVTENKTFDTVSVDDVSASKQVAQKLCEDGHRHIAVVGINRDRATTKRRVEGFLSVTRNRDEKVTVDLILPEDISELKQTLSEYLDDKKPSAMYSLFAKSTLMTLTEFRRKHIHCPDDIGLIGFDDAEWMQVTYPSVSAVIQPVELIAKRAIGALFNRIEGLNTSATAVMEHCDVVFRESTKKVEQ</sequence>